<protein>
    <submittedName>
        <fullName evidence="2">Uncharacterized protein</fullName>
    </submittedName>
</protein>
<accession>A0A4P2PTK0</accession>
<gene>
    <name evidence="2" type="ORF">SOCEGT47_002440</name>
</gene>
<feature type="compositionally biased region" description="Low complexity" evidence="1">
    <location>
        <begin position="321"/>
        <end position="335"/>
    </location>
</feature>
<name>A0A4P2PTK0_SORCE</name>
<feature type="region of interest" description="Disordered" evidence="1">
    <location>
        <begin position="280"/>
        <end position="360"/>
    </location>
</feature>
<dbReference type="Proteomes" id="UP000295781">
    <property type="component" value="Chromosome"/>
</dbReference>
<feature type="compositionally biased region" description="Low complexity" evidence="1">
    <location>
        <begin position="288"/>
        <end position="306"/>
    </location>
</feature>
<organism evidence="2 3">
    <name type="scientific">Sorangium cellulosum</name>
    <name type="common">Polyangium cellulosum</name>
    <dbReference type="NCBI Taxonomy" id="56"/>
    <lineage>
        <taxon>Bacteria</taxon>
        <taxon>Pseudomonadati</taxon>
        <taxon>Myxococcota</taxon>
        <taxon>Polyangia</taxon>
        <taxon>Polyangiales</taxon>
        <taxon>Polyangiaceae</taxon>
        <taxon>Sorangium</taxon>
    </lineage>
</organism>
<dbReference type="AlphaFoldDB" id="A0A4P2PTK0"/>
<feature type="compositionally biased region" description="Basic residues" evidence="1">
    <location>
        <begin position="338"/>
        <end position="349"/>
    </location>
</feature>
<feature type="compositionally biased region" description="Basic residues" evidence="1">
    <location>
        <begin position="310"/>
        <end position="320"/>
    </location>
</feature>
<proteinExistence type="predicted"/>
<evidence type="ECO:0000256" key="1">
    <source>
        <dbReference type="SAM" id="MobiDB-lite"/>
    </source>
</evidence>
<dbReference type="EMBL" id="CP012670">
    <property type="protein sequence ID" value="AUX19791.1"/>
    <property type="molecule type" value="Genomic_DNA"/>
</dbReference>
<sequence length="461" mass="48919">MPPWPLPVIALSPVCCGSVLWKRGDRLLVTVVVKATLGLSHQRVAWPIAPLEIAREDSHASSLPASPLETASDLSPYPICARVISTRRISAWASMPWRRRRRVRRARRRWAPPRIVRMPPMGRTIGSAVIRSAPPVASRTSIAAPAASSGRPSVRKTAPRTNSVVWAGSARVAAVAAARARERLCGHRSSARFASRMASMRRGASSPARSSAESCSAAVATAPCRSWALARSTAHTVAADAASGTSCGRAPIAARTASQRRSAVATYASAKRCSVSLARSSERASHGASQARAATRSPASTALRASMQRRACRWRGRVRRSSAVSSSARLRAGSRSAEKRRRVRKKRRSAASGRGPDASSARVLCQSAAASWCFQGARVPSCRSSATSGGGARGRPTWARRRARRSGSGSGAEGACCRGRSSRAPIASSTRQYRQEIRAPAVGAESGAPQCGQSRARIVWL</sequence>
<evidence type="ECO:0000313" key="2">
    <source>
        <dbReference type="EMBL" id="AUX19791.1"/>
    </source>
</evidence>
<evidence type="ECO:0000313" key="3">
    <source>
        <dbReference type="Proteomes" id="UP000295781"/>
    </source>
</evidence>
<feature type="region of interest" description="Disordered" evidence="1">
    <location>
        <begin position="380"/>
        <end position="432"/>
    </location>
</feature>
<reference evidence="2 3" key="1">
    <citation type="submission" date="2015-09" db="EMBL/GenBank/DDBJ databases">
        <title>Sorangium comparison.</title>
        <authorList>
            <person name="Zaburannyi N."/>
            <person name="Bunk B."/>
            <person name="Overmann J."/>
            <person name="Mueller R."/>
        </authorList>
    </citation>
    <scope>NUCLEOTIDE SEQUENCE [LARGE SCALE GENOMIC DNA]</scope>
    <source>
        <strain evidence="2 3">So ceGT47</strain>
    </source>
</reference>